<dbReference type="WBParaSite" id="nRc.2.0.1.t17829-RA">
    <property type="protein sequence ID" value="nRc.2.0.1.t17829-RA"/>
    <property type="gene ID" value="nRc.2.0.1.g17829"/>
</dbReference>
<organism evidence="1 2">
    <name type="scientific">Romanomermis culicivorax</name>
    <name type="common">Nematode worm</name>
    <dbReference type="NCBI Taxonomy" id="13658"/>
    <lineage>
        <taxon>Eukaryota</taxon>
        <taxon>Metazoa</taxon>
        <taxon>Ecdysozoa</taxon>
        <taxon>Nematoda</taxon>
        <taxon>Enoplea</taxon>
        <taxon>Dorylaimia</taxon>
        <taxon>Mermithida</taxon>
        <taxon>Mermithoidea</taxon>
        <taxon>Mermithidae</taxon>
        <taxon>Romanomermis</taxon>
    </lineage>
</organism>
<accession>A0A915IUF7</accession>
<evidence type="ECO:0000313" key="2">
    <source>
        <dbReference type="WBParaSite" id="nRc.2.0.1.t17829-RA"/>
    </source>
</evidence>
<keyword evidence="1" id="KW-1185">Reference proteome</keyword>
<name>A0A915IUF7_ROMCU</name>
<reference evidence="2" key="1">
    <citation type="submission" date="2022-11" db="UniProtKB">
        <authorList>
            <consortium name="WormBaseParasite"/>
        </authorList>
    </citation>
    <scope>IDENTIFICATION</scope>
</reference>
<sequence>LKTRTRRVQDASRRVPDAPGVDVELKEVYYIDTMVVFGQCPLTEPKFNVVATNIMHSQYLGKTIAALAVP</sequence>
<proteinExistence type="predicted"/>
<evidence type="ECO:0000313" key="1">
    <source>
        <dbReference type="Proteomes" id="UP000887565"/>
    </source>
</evidence>
<dbReference type="Proteomes" id="UP000887565">
    <property type="component" value="Unplaced"/>
</dbReference>
<protein>
    <submittedName>
        <fullName evidence="2">Uncharacterized protein</fullName>
    </submittedName>
</protein>
<dbReference type="AlphaFoldDB" id="A0A915IUF7"/>